<name>A0AAD8VFV4_LOLMU</name>
<proteinExistence type="predicted"/>
<dbReference type="GO" id="GO:0003676">
    <property type="term" value="F:nucleic acid binding"/>
    <property type="evidence" value="ECO:0007669"/>
    <property type="project" value="InterPro"/>
</dbReference>
<dbReference type="SUPFAM" id="SSF57756">
    <property type="entry name" value="Retrovirus zinc finger-like domains"/>
    <property type="match status" value="1"/>
</dbReference>
<feature type="domain" description="CCHC-type" evidence="3">
    <location>
        <begin position="136"/>
        <end position="151"/>
    </location>
</feature>
<sequence>MDEINAEVPILPGIRTHRAAEGPPWAPDDRVARLGHGRARLWCRRPFDPPRLPFAYIKPTIENPYGGTNMNKELPELFAMLKSAEIEIKKEHQVLMVNKTTRFKKQGKSKGKNKKSGKKAATPHENLRRPKPDVECYYCKEKGHWKRNCSKYLADLKSGLVKKKKKGISDIHVIDVYLIGSRTAWVFDTGSVAHICNSKQELKNKRRLLKDEVTMHVGN</sequence>
<evidence type="ECO:0000313" key="5">
    <source>
        <dbReference type="Proteomes" id="UP001231189"/>
    </source>
</evidence>
<dbReference type="SMART" id="SM00343">
    <property type="entry name" value="ZnF_C2HC"/>
    <property type="match status" value="1"/>
</dbReference>
<evidence type="ECO:0000259" key="3">
    <source>
        <dbReference type="PROSITE" id="PS50158"/>
    </source>
</evidence>
<dbReference type="Pfam" id="PF00098">
    <property type="entry name" value="zf-CCHC"/>
    <property type="match status" value="1"/>
</dbReference>
<dbReference type="InterPro" id="IPR001878">
    <property type="entry name" value="Znf_CCHC"/>
</dbReference>
<keyword evidence="1" id="KW-0863">Zinc-finger</keyword>
<dbReference type="AlphaFoldDB" id="A0AAD8VFV4"/>
<dbReference type="PROSITE" id="PS50158">
    <property type="entry name" value="ZF_CCHC"/>
    <property type="match status" value="1"/>
</dbReference>
<organism evidence="4 5">
    <name type="scientific">Lolium multiflorum</name>
    <name type="common">Italian ryegrass</name>
    <name type="synonym">Lolium perenne subsp. multiflorum</name>
    <dbReference type="NCBI Taxonomy" id="4521"/>
    <lineage>
        <taxon>Eukaryota</taxon>
        <taxon>Viridiplantae</taxon>
        <taxon>Streptophyta</taxon>
        <taxon>Embryophyta</taxon>
        <taxon>Tracheophyta</taxon>
        <taxon>Spermatophyta</taxon>
        <taxon>Magnoliopsida</taxon>
        <taxon>Liliopsida</taxon>
        <taxon>Poales</taxon>
        <taxon>Poaceae</taxon>
        <taxon>BOP clade</taxon>
        <taxon>Pooideae</taxon>
        <taxon>Poodae</taxon>
        <taxon>Poeae</taxon>
        <taxon>Poeae Chloroplast Group 2 (Poeae type)</taxon>
        <taxon>Loliodinae</taxon>
        <taxon>Loliinae</taxon>
        <taxon>Lolium</taxon>
    </lineage>
</organism>
<keyword evidence="1" id="KW-0862">Zinc</keyword>
<dbReference type="EMBL" id="JAUUTY010000014">
    <property type="protein sequence ID" value="KAK1603576.1"/>
    <property type="molecule type" value="Genomic_DNA"/>
</dbReference>
<accession>A0AAD8VFV4</accession>
<reference evidence="4" key="1">
    <citation type="submission" date="2023-07" db="EMBL/GenBank/DDBJ databases">
        <title>A chromosome-level genome assembly of Lolium multiflorum.</title>
        <authorList>
            <person name="Chen Y."/>
            <person name="Copetti D."/>
            <person name="Kolliker R."/>
            <person name="Studer B."/>
        </authorList>
    </citation>
    <scope>NUCLEOTIDE SEQUENCE</scope>
    <source>
        <strain evidence="4">02402/16</strain>
        <tissue evidence="4">Leaf</tissue>
    </source>
</reference>
<dbReference type="GO" id="GO:0008270">
    <property type="term" value="F:zinc ion binding"/>
    <property type="evidence" value="ECO:0007669"/>
    <property type="project" value="UniProtKB-KW"/>
</dbReference>
<dbReference type="Gene3D" id="4.10.60.10">
    <property type="entry name" value="Zinc finger, CCHC-type"/>
    <property type="match status" value="1"/>
</dbReference>
<evidence type="ECO:0000256" key="1">
    <source>
        <dbReference type="PROSITE-ProRule" id="PRU00047"/>
    </source>
</evidence>
<evidence type="ECO:0000313" key="4">
    <source>
        <dbReference type="EMBL" id="KAK1603576.1"/>
    </source>
</evidence>
<dbReference type="Proteomes" id="UP001231189">
    <property type="component" value="Unassembled WGS sequence"/>
</dbReference>
<keyword evidence="5" id="KW-1185">Reference proteome</keyword>
<feature type="region of interest" description="Disordered" evidence="2">
    <location>
        <begin position="101"/>
        <end position="128"/>
    </location>
</feature>
<keyword evidence="1" id="KW-0479">Metal-binding</keyword>
<evidence type="ECO:0000256" key="2">
    <source>
        <dbReference type="SAM" id="MobiDB-lite"/>
    </source>
</evidence>
<gene>
    <name evidence="4" type="ORF">QYE76_007631</name>
</gene>
<dbReference type="InterPro" id="IPR036875">
    <property type="entry name" value="Znf_CCHC_sf"/>
</dbReference>
<comment type="caution">
    <text evidence="4">The sequence shown here is derived from an EMBL/GenBank/DDBJ whole genome shotgun (WGS) entry which is preliminary data.</text>
</comment>
<feature type="compositionally biased region" description="Basic residues" evidence="2">
    <location>
        <begin position="101"/>
        <end position="118"/>
    </location>
</feature>
<protein>
    <recommendedName>
        <fullName evidence="3">CCHC-type domain-containing protein</fullName>
    </recommendedName>
</protein>